<feature type="compositionally biased region" description="Polar residues" evidence="3">
    <location>
        <begin position="263"/>
        <end position="277"/>
    </location>
</feature>
<dbReference type="PANTHER" id="PTHR46026:SF1">
    <property type="entry name" value="RHO-TYPE GUANINE NUCLEOTIDE EXCHANGE FACTOR, ISOFORM F"/>
    <property type="match status" value="1"/>
</dbReference>
<protein>
    <submittedName>
        <fullName evidence="5">LADA_0D11078g1_1</fullName>
    </submittedName>
</protein>
<dbReference type="InterPro" id="IPR035552">
    <property type="entry name" value="Mti1_SH3"/>
</dbReference>
<evidence type="ECO:0000313" key="6">
    <source>
        <dbReference type="Proteomes" id="UP000190274"/>
    </source>
</evidence>
<feature type="compositionally biased region" description="Basic and acidic residues" evidence="3">
    <location>
        <begin position="363"/>
        <end position="374"/>
    </location>
</feature>
<feature type="compositionally biased region" description="Polar residues" evidence="3">
    <location>
        <begin position="843"/>
        <end position="853"/>
    </location>
</feature>
<feature type="compositionally biased region" description="Polar residues" evidence="3">
    <location>
        <begin position="479"/>
        <end position="488"/>
    </location>
</feature>
<dbReference type="SUPFAM" id="SSF50044">
    <property type="entry name" value="SH3-domain"/>
    <property type="match status" value="1"/>
</dbReference>
<feature type="compositionally biased region" description="Acidic residues" evidence="3">
    <location>
        <begin position="324"/>
        <end position="362"/>
    </location>
</feature>
<dbReference type="Gene3D" id="2.30.30.40">
    <property type="entry name" value="SH3 Domains"/>
    <property type="match status" value="1"/>
</dbReference>
<evidence type="ECO:0000256" key="1">
    <source>
        <dbReference type="ARBA" id="ARBA00022443"/>
    </source>
</evidence>
<organism evidence="5 6">
    <name type="scientific">Lachancea dasiensis</name>
    <dbReference type="NCBI Taxonomy" id="1072105"/>
    <lineage>
        <taxon>Eukaryota</taxon>
        <taxon>Fungi</taxon>
        <taxon>Dikarya</taxon>
        <taxon>Ascomycota</taxon>
        <taxon>Saccharomycotina</taxon>
        <taxon>Saccharomycetes</taxon>
        <taxon>Saccharomycetales</taxon>
        <taxon>Saccharomycetaceae</taxon>
        <taxon>Lachancea</taxon>
    </lineage>
</organism>
<accession>A0A1G4J7Z7</accession>
<feature type="domain" description="SH3" evidence="4">
    <location>
        <begin position="5"/>
        <end position="68"/>
    </location>
</feature>
<dbReference type="AlphaFoldDB" id="A0A1G4J7Z7"/>
<dbReference type="PROSITE" id="PS50002">
    <property type="entry name" value="SH3"/>
    <property type="match status" value="1"/>
</dbReference>
<evidence type="ECO:0000256" key="3">
    <source>
        <dbReference type="SAM" id="MobiDB-lite"/>
    </source>
</evidence>
<keyword evidence="1 2" id="KW-0728">SH3 domain</keyword>
<feature type="compositionally biased region" description="Polar residues" evidence="3">
    <location>
        <begin position="613"/>
        <end position="626"/>
    </location>
</feature>
<feature type="compositionally biased region" description="Basic and acidic residues" evidence="3">
    <location>
        <begin position="601"/>
        <end position="611"/>
    </location>
</feature>
<feature type="compositionally biased region" description="Polar residues" evidence="3">
    <location>
        <begin position="394"/>
        <end position="405"/>
    </location>
</feature>
<feature type="compositionally biased region" description="Basic and acidic residues" evidence="3">
    <location>
        <begin position="442"/>
        <end position="463"/>
    </location>
</feature>
<feature type="compositionally biased region" description="Polar residues" evidence="3">
    <location>
        <begin position="551"/>
        <end position="562"/>
    </location>
</feature>
<feature type="compositionally biased region" description="Low complexity" evidence="3">
    <location>
        <begin position="127"/>
        <end position="141"/>
    </location>
</feature>
<feature type="compositionally biased region" description="Polar residues" evidence="3">
    <location>
        <begin position="728"/>
        <end position="742"/>
    </location>
</feature>
<feature type="region of interest" description="Disordered" evidence="3">
    <location>
        <begin position="831"/>
        <end position="860"/>
    </location>
</feature>
<dbReference type="OrthoDB" id="207120at2759"/>
<dbReference type="Proteomes" id="UP000190274">
    <property type="component" value="Chromosome D"/>
</dbReference>
<dbReference type="CDD" id="cd11887">
    <property type="entry name" value="SH3_Bbc1"/>
    <property type="match status" value="1"/>
</dbReference>
<dbReference type="InterPro" id="IPR057402">
    <property type="entry name" value="AIM3_BBC1_C"/>
</dbReference>
<dbReference type="SMART" id="SM00326">
    <property type="entry name" value="SH3"/>
    <property type="match status" value="1"/>
</dbReference>
<dbReference type="InterPro" id="IPR036028">
    <property type="entry name" value="SH3-like_dom_sf"/>
</dbReference>
<sequence>MGELEPPFKVVAQFPYTSEHEDDLNFEKGTVITVQSIEDEEWYFGEYEDGGTWSEGIFPKTFVTPFQNEASLPPGSAPTVGEPLEQPAAGDNHELSEKPAPSEPQSSLSKGVKGTVEDSEIAKPAFSISVPSSVPVSASGPDHVDIRAPQTHNVVLPAVEAQPSIMGGEENPTSAIMTEHHIGSAESDGPTTIDRRDGQVETTESPKMSLKERIALLQEQQRLNQEREEEMQKRIQKKKKHERHEAVVIEDSPVTSDPPANPTGDSPVTQTTRSKVTSPEEKSYIKAVNAVEGPTAQTLKDEPSAIPGGFDDNRPVHESQQSEEICEPEAEEFEEVDEEEEEAEEDKEGEEEEEEEEDEDDEEVRRAALRERMAKLAGAGRMGMPGSFNPFGIPTSSPRTSIPNHKTNDRTDDTSELPRAIPILPFADPQALEKAQAGLPGHAKDEESRIDQPSKHAVTEEHNQQVSNNSQVKAFELSRAQTKLSQSGDPLDTPGMLADGEEEAERLEDNYFSRGTEQPDISSEKSEVHSIKRQNSLSPDTPVEIDRRNSRSGQFSDSTGYESSAEETTEAGNRSAKEIPSLSKHVIKQNALAASSPKLEPSSHKLDRGESPGEQQHSGNGISAVTETREGDVIEKGIDSHEDVEGGKIAYPEADTDQPILHSTSLKSAVSAIPPIPSSKPAPPTPPVVAAPPVPPSSSLPNVKKPPIPPTPSAPHPLSSEEAHEPSHYSSGIANASTNPSELQGGDTLAQAPSFSPPTSNPFHQQHQQHFKADKESPPLTTPRMKTAQSGSTHGPKSPPPPPPKSTFTEETKETDDILLERTDEIGRAVPPIPAVPVHSKPTGMSSPNSSQGEKAKKTINRTQTFESNYESQNPSINFVGTDDWWLKKTVPANIINHNRLKYICEVDDHAIQKRGGVEWSMRDFYILFEDYSQLHATVTFKVTDPHKTVQFWQNHISNPTSPSGLDEYSSRIGYKIFELASRSVNSPCRNFVSGLIAEIGESVVPPIASRTYGVPVLAYTPDVEFDEVALKAVRPGDILVVRRGKFQSHGKLLQKSTHSLGMDAVPFAAIITEYDFSKNKFRVVEEHDGKARQASYRLHDMKSGKLKVFRVVGKSLVGW</sequence>
<reference evidence="5 6" key="1">
    <citation type="submission" date="2016-03" db="EMBL/GenBank/DDBJ databases">
        <authorList>
            <person name="Devillers H."/>
        </authorList>
    </citation>
    <scope>NUCLEOTIDE SEQUENCE [LARGE SCALE GENOMIC DNA]</scope>
    <source>
        <strain evidence="5">CBS 10888</strain>
    </source>
</reference>
<feature type="region of interest" description="Disordered" evidence="3">
    <location>
        <begin position="65"/>
        <end position="145"/>
    </location>
</feature>
<feature type="compositionally biased region" description="Basic and acidic residues" evidence="3">
    <location>
        <begin position="627"/>
        <end position="646"/>
    </location>
</feature>
<dbReference type="STRING" id="1266660.A0A1G4J7Z7"/>
<evidence type="ECO:0000259" key="4">
    <source>
        <dbReference type="PROSITE" id="PS50002"/>
    </source>
</evidence>
<feature type="compositionally biased region" description="Basic and acidic residues" evidence="3">
    <location>
        <begin position="224"/>
        <end position="233"/>
    </location>
</feature>
<dbReference type="Pfam" id="PF00018">
    <property type="entry name" value="SH3_1"/>
    <property type="match status" value="1"/>
</dbReference>
<keyword evidence="6" id="KW-1185">Reference proteome</keyword>
<dbReference type="Pfam" id="PF25459">
    <property type="entry name" value="AIM3_BBC1_C"/>
    <property type="match status" value="1"/>
</dbReference>
<feature type="region of interest" description="Disordered" evidence="3">
    <location>
        <begin position="182"/>
        <end position="813"/>
    </location>
</feature>
<evidence type="ECO:0000313" key="5">
    <source>
        <dbReference type="EMBL" id="SCU85952.1"/>
    </source>
</evidence>
<feature type="compositionally biased region" description="Pro residues" evidence="3">
    <location>
        <begin position="674"/>
        <end position="715"/>
    </location>
</feature>
<dbReference type="PANTHER" id="PTHR46026">
    <property type="entry name" value="RHO-TYPE GUANINE NUCLEOTIDE EXCHANGE FACTOR, ISOFORM F"/>
    <property type="match status" value="1"/>
</dbReference>
<name>A0A1G4J7Z7_9SACH</name>
<dbReference type="InterPro" id="IPR001452">
    <property type="entry name" value="SH3_domain"/>
</dbReference>
<evidence type="ECO:0000256" key="2">
    <source>
        <dbReference type="PROSITE-ProRule" id="PRU00192"/>
    </source>
</evidence>
<proteinExistence type="predicted"/>
<gene>
    <name evidence="5" type="ORF">LADA_0D11078G</name>
</gene>
<dbReference type="EMBL" id="LT598454">
    <property type="protein sequence ID" value="SCU85952.1"/>
    <property type="molecule type" value="Genomic_DNA"/>
</dbReference>